<dbReference type="SUPFAM" id="SSF53244">
    <property type="entry name" value="MurD-like peptide ligases, peptide-binding domain"/>
    <property type="match status" value="1"/>
</dbReference>
<comment type="catalytic activity">
    <reaction evidence="10 11">
        <text>D-alanyl-D-alanine + UDP-N-acetyl-alpha-D-muramoyl-L-alanyl-gamma-D-glutamyl-meso-2,6-diaminopimelate + ATP = UDP-N-acetyl-alpha-D-muramoyl-L-alanyl-gamma-D-glutamyl-meso-2,6-diaminopimeloyl-D-alanyl-D-alanine + ADP + phosphate + H(+)</text>
        <dbReference type="Rhea" id="RHEA:28374"/>
        <dbReference type="ChEBI" id="CHEBI:15378"/>
        <dbReference type="ChEBI" id="CHEBI:30616"/>
        <dbReference type="ChEBI" id="CHEBI:43474"/>
        <dbReference type="ChEBI" id="CHEBI:57822"/>
        <dbReference type="ChEBI" id="CHEBI:61386"/>
        <dbReference type="ChEBI" id="CHEBI:83905"/>
        <dbReference type="ChEBI" id="CHEBI:456216"/>
        <dbReference type="EC" id="6.3.2.10"/>
    </reaction>
</comment>
<keyword evidence="9 10" id="KW-0961">Cell wall biogenesis/degradation</keyword>
<dbReference type="InterPro" id="IPR013221">
    <property type="entry name" value="Mur_ligase_cen"/>
</dbReference>
<dbReference type="SUPFAM" id="SSF63418">
    <property type="entry name" value="MurE/MurF N-terminal domain"/>
    <property type="match status" value="1"/>
</dbReference>
<evidence type="ECO:0000256" key="11">
    <source>
        <dbReference type="RuleBase" id="RU004136"/>
    </source>
</evidence>
<comment type="pathway">
    <text evidence="10 11">Cell wall biogenesis; peptidoglycan biosynthesis.</text>
</comment>
<dbReference type="InterPro" id="IPR005863">
    <property type="entry name" value="UDP-N-AcMur_synth"/>
</dbReference>
<comment type="similarity">
    <text evidence="10">Belongs to the MurCDEF family. MurF subfamily.</text>
</comment>
<dbReference type="InterPro" id="IPR004101">
    <property type="entry name" value="Mur_ligase_C"/>
</dbReference>
<dbReference type="NCBIfam" id="TIGR01143">
    <property type="entry name" value="murF"/>
    <property type="match status" value="1"/>
</dbReference>
<evidence type="ECO:0000313" key="16">
    <source>
        <dbReference type="Proteomes" id="UP001206692"/>
    </source>
</evidence>
<dbReference type="Pfam" id="PF02875">
    <property type="entry name" value="Mur_ligase_C"/>
    <property type="match status" value="1"/>
</dbReference>
<evidence type="ECO:0000259" key="14">
    <source>
        <dbReference type="Pfam" id="PF08245"/>
    </source>
</evidence>
<protein>
    <recommendedName>
        <fullName evidence="10 11">UDP-N-acetylmuramoyl-tripeptide--D-alanyl-D-alanine ligase</fullName>
        <ecNumber evidence="10 11">6.3.2.10</ecNumber>
    </recommendedName>
    <alternativeName>
        <fullName evidence="10">D-alanyl-D-alanine-adding enzyme</fullName>
    </alternativeName>
</protein>
<dbReference type="Gene3D" id="3.40.1390.10">
    <property type="entry name" value="MurE/MurF, N-terminal domain"/>
    <property type="match status" value="1"/>
</dbReference>
<keyword evidence="6 10" id="KW-0133">Cell shape</keyword>
<keyword evidence="2 10" id="KW-0436">Ligase</keyword>
<evidence type="ECO:0000259" key="12">
    <source>
        <dbReference type="Pfam" id="PF01225"/>
    </source>
</evidence>
<comment type="caution">
    <text evidence="15">The sequence shown here is derived from an EMBL/GenBank/DDBJ whole genome shotgun (WGS) entry which is preliminary data.</text>
</comment>
<feature type="domain" description="Mur ligase central" evidence="14">
    <location>
        <begin position="111"/>
        <end position="296"/>
    </location>
</feature>
<reference evidence="15 16" key="1">
    <citation type="submission" date="2022-06" db="EMBL/GenBank/DDBJ databases">
        <title>Isolation of gut microbiota from human fecal samples.</title>
        <authorList>
            <person name="Pamer E.G."/>
            <person name="Barat B."/>
            <person name="Waligurski E."/>
            <person name="Medina S."/>
            <person name="Paddock L."/>
            <person name="Mostad J."/>
        </authorList>
    </citation>
    <scope>NUCLEOTIDE SEQUENCE [LARGE SCALE GENOMIC DNA]</scope>
    <source>
        <strain evidence="15 16">DFI.1.1</strain>
    </source>
</reference>
<dbReference type="InterPro" id="IPR000713">
    <property type="entry name" value="Mur_ligase_N"/>
</dbReference>
<dbReference type="PANTHER" id="PTHR43024:SF1">
    <property type="entry name" value="UDP-N-ACETYLMURAMOYL-TRIPEPTIDE--D-ALANYL-D-ALANINE LIGASE"/>
    <property type="match status" value="1"/>
</dbReference>
<evidence type="ECO:0000256" key="10">
    <source>
        <dbReference type="HAMAP-Rule" id="MF_02019"/>
    </source>
</evidence>
<gene>
    <name evidence="10" type="primary">murF</name>
    <name evidence="15" type="ORF">NE675_01380</name>
</gene>
<dbReference type="SUPFAM" id="SSF53623">
    <property type="entry name" value="MurD-like peptide ligases, catalytic domain"/>
    <property type="match status" value="1"/>
</dbReference>
<sequence>MADFTSEEVQKATGARLLSSVGSVLFHDVCTDTRAVEKGSLFVAFKGTSFDGHDFVLKALSSGAAGAVVSELRPEYKGAAVPIFVVPDTLKAYQDLARFHRRRFSIPVIAVTGSVGKTSTRNMIAAVLSKKYKVLQTEKNYNNEIGLPKTLFQLTADHEACVVEMGMRGLGQIAELVDIGEPTIGVVTNVGKSHIELLGSQENIAKAKSELVQGLDANGTAILNGDDPFVAPMQDLCQGRSILYGTGESAHIRAENIVCDEKGVRFTCHCFDRTFDVSVPVIGRHNVYNALAAIAAGYVTGLSDSELQAGLSAYRGMAMRQELLHLGPYTFINDTYNANPASMAEAIRTLDLLTKGRKIAVLGGMGELGDWAKDEHRAIGRLVADMKLDALITMGDLADDIALAAREAGMEAVYTTTTHEEAARQLKTLIRHGDTVLLKGSRSFAMEKILPYFERK</sequence>
<keyword evidence="3 10" id="KW-0132">Cell division</keyword>
<dbReference type="Gene3D" id="3.40.1190.10">
    <property type="entry name" value="Mur-like, catalytic domain"/>
    <property type="match status" value="1"/>
</dbReference>
<dbReference type="HAMAP" id="MF_02019">
    <property type="entry name" value="MurF"/>
    <property type="match status" value="1"/>
</dbReference>
<dbReference type="GO" id="GO:0016874">
    <property type="term" value="F:ligase activity"/>
    <property type="evidence" value="ECO:0007669"/>
    <property type="project" value="UniProtKB-KW"/>
</dbReference>
<evidence type="ECO:0000256" key="7">
    <source>
        <dbReference type="ARBA" id="ARBA00022984"/>
    </source>
</evidence>
<evidence type="ECO:0000256" key="2">
    <source>
        <dbReference type="ARBA" id="ARBA00022598"/>
    </source>
</evidence>
<proteinExistence type="inferred from homology"/>
<evidence type="ECO:0000256" key="6">
    <source>
        <dbReference type="ARBA" id="ARBA00022960"/>
    </source>
</evidence>
<evidence type="ECO:0000313" key="15">
    <source>
        <dbReference type="EMBL" id="MCQ5341689.1"/>
    </source>
</evidence>
<accession>A0ABT1SPD0</accession>
<evidence type="ECO:0000256" key="8">
    <source>
        <dbReference type="ARBA" id="ARBA00023306"/>
    </source>
</evidence>
<evidence type="ECO:0000256" key="5">
    <source>
        <dbReference type="ARBA" id="ARBA00022840"/>
    </source>
</evidence>
<dbReference type="InterPro" id="IPR036565">
    <property type="entry name" value="Mur-like_cat_sf"/>
</dbReference>
<comment type="subcellular location">
    <subcellularLocation>
        <location evidence="10 11">Cytoplasm</location>
    </subcellularLocation>
</comment>
<evidence type="ECO:0000256" key="4">
    <source>
        <dbReference type="ARBA" id="ARBA00022741"/>
    </source>
</evidence>
<name>A0ABT1SPD0_9FIRM</name>
<comment type="function">
    <text evidence="10 11">Involved in cell wall formation. Catalyzes the final step in the synthesis of UDP-N-acetylmuramoyl-pentapeptide, the precursor of murein.</text>
</comment>
<evidence type="ECO:0000256" key="1">
    <source>
        <dbReference type="ARBA" id="ARBA00022490"/>
    </source>
</evidence>
<dbReference type="Proteomes" id="UP001206692">
    <property type="component" value="Unassembled WGS sequence"/>
</dbReference>
<keyword evidence="16" id="KW-1185">Reference proteome</keyword>
<feature type="binding site" evidence="10">
    <location>
        <begin position="113"/>
        <end position="119"/>
    </location>
    <ligand>
        <name>ATP</name>
        <dbReference type="ChEBI" id="CHEBI:30616"/>
    </ligand>
</feature>
<dbReference type="EC" id="6.3.2.10" evidence="10 11"/>
<dbReference type="PANTHER" id="PTHR43024">
    <property type="entry name" value="UDP-N-ACETYLMURAMOYL-TRIPEPTIDE--D-ALANYL-D-ALANINE LIGASE"/>
    <property type="match status" value="1"/>
</dbReference>
<keyword evidence="7 10" id="KW-0573">Peptidoglycan synthesis</keyword>
<keyword evidence="8 10" id="KW-0131">Cell cycle</keyword>
<feature type="domain" description="Mur ligase N-terminal catalytic" evidence="12">
    <location>
        <begin position="26"/>
        <end position="100"/>
    </location>
</feature>
<keyword evidence="4 10" id="KW-0547">Nucleotide-binding</keyword>
<dbReference type="Gene3D" id="3.90.190.20">
    <property type="entry name" value="Mur ligase, C-terminal domain"/>
    <property type="match status" value="1"/>
</dbReference>
<keyword evidence="1 10" id="KW-0963">Cytoplasm</keyword>
<dbReference type="EMBL" id="JANGEW010000001">
    <property type="protein sequence ID" value="MCQ5341689.1"/>
    <property type="molecule type" value="Genomic_DNA"/>
</dbReference>
<keyword evidence="5 10" id="KW-0067">ATP-binding</keyword>
<evidence type="ECO:0000259" key="13">
    <source>
        <dbReference type="Pfam" id="PF02875"/>
    </source>
</evidence>
<dbReference type="RefSeq" id="WP_062412997.1">
    <property type="nucleotide sequence ID" value="NZ_JAJCIO010000001.1"/>
</dbReference>
<evidence type="ECO:0000256" key="9">
    <source>
        <dbReference type="ARBA" id="ARBA00023316"/>
    </source>
</evidence>
<dbReference type="InterPro" id="IPR035911">
    <property type="entry name" value="MurE/MurF_N"/>
</dbReference>
<organism evidence="15 16">
    <name type="scientific">Megasphaera massiliensis</name>
    <dbReference type="NCBI Taxonomy" id="1232428"/>
    <lineage>
        <taxon>Bacteria</taxon>
        <taxon>Bacillati</taxon>
        <taxon>Bacillota</taxon>
        <taxon>Negativicutes</taxon>
        <taxon>Veillonellales</taxon>
        <taxon>Veillonellaceae</taxon>
        <taxon>Megasphaera</taxon>
    </lineage>
</organism>
<dbReference type="InterPro" id="IPR051046">
    <property type="entry name" value="MurCDEF_CellWall_CoF430Synth"/>
</dbReference>
<dbReference type="Pfam" id="PF08245">
    <property type="entry name" value="Mur_ligase_M"/>
    <property type="match status" value="1"/>
</dbReference>
<dbReference type="Pfam" id="PF01225">
    <property type="entry name" value="Mur_ligase"/>
    <property type="match status" value="1"/>
</dbReference>
<evidence type="ECO:0000256" key="3">
    <source>
        <dbReference type="ARBA" id="ARBA00022618"/>
    </source>
</evidence>
<dbReference type="InterPro" id="IPR036615">
    <property type="entry name" value="Mur_ligase_C_dom_sf"/>
</dbReference>
<feature type="domain" description="Mur ligase C-terminal" evidence="13">
    <location>
        <begin position="320"/>
        <end position="442"/>
    </location>
</feature>